<dbReference type="AlphaFoldDB" id="A0A3A8EJL4"/>
<reference evidence="1 2" key="1">
    <citation type="submission" date="2018-09" db="EMBL/GenBank/DDBJ databases">
        <title>The draft genome of Acinetobacter spp. strains.</title>
        <authorList>
            <person name="Qin J."/>
            <person name="Feng Y."/>
            <person name="Zong Z."/>
        </authorList>
    </citation>
    <scope>NUCLEOTIDE SEQUENCE [LARGE SCALE GENOMIC DNA]</scope>
    <source>
        <strain evidence="1 2">WCHAc060096</strain>
    </source>
</reference>
<dbReference type="Proteomes" id="UP000269001">
    <property type="component" value="Unassembled WGS sequence"/>
</dbReference>
<comment type="caution">
    <text evidence="1">The sequence shown here is derived from an EMBL/GenBank/DDBJ whole genome shotgun (WGS) entry which is preliminary data.</text>
</comment>
<feature type="non-terminal residue" evidence="1">
    <location>
        <position position="1"/>
    </location>
</feature>
<organism evidence="1 2">
    <name type="scientific">Acinetobacter guerrae</name>
    <dbReference type="NCBI Taxonomy" id="1843371"/>
    <lineage>
        <taxon>Bacteria</taxon>
        <taxon>Pseudomonadati</taxon>
        <taxon>Pseudomonadota</taxon>
        <taxon>Gammaproteobacteria</taxon>
        <taxon>Moraxellales</taxon>
        <taxon>Moraxellaceae</taxon>
        <taxon>Acinetobacter</taxon>
    </lineage>
</organism>
<proteinExistence type="predicted"/>
<gene>
    <name evidence="1" type="ORF">D7V21_05370</name>
</gene>
<evidence type="ECO:0000313" key="1">
    <source>
        <dbReference type="EMBL" id="RKG34785.1"/>
    </source>
</evidence>
<accession>A0A3A8EJL4</accession>
<dbReference type="RefSeq" id="WP_171406727.1">
    <property type="nucleotide sequence ID" value="NZ_RAXU01000005.1"/>
</dbReference>
<evidence type="ECO:0000313" key="2">
    <source>
        <dbReference type="Proteomes" id="UP000269001"/>
    </source>
</evidence>
<dbReference type="EMBL" id="RAXU01000005">
    <property type="protein sequence ID" value="RKG34785.1"/>
    <property type="molecule type" value="Genomic_DNA"/>
</dbReference>
<name>A0A3A8EJL4_9GAMM</name>
<sequence>IDAKNDDAIVSYPYAGVLKITDLAHSATTTLTANNDKKTALLSVMAGQKELANGNQNWADILGYSK</sequence>
<keyword evidence="2" id="KW-1185">Reference proteome</keyword>
<protein>
    <submittedName>
        <fullName evidence="1">Uncharacterized protein</fullName>
    </submittedName>
</protein>